<evidence type="ECO:0000256" key="5">
    <source>
        <dbReference type="ARBA" id="ARBA00022679"/>
    </source>
</evidence>
<keyword evidence="12" id="KW-0175">Coiled coil</keyword>
<dbReference type="Pfam" id="PF00358">
    <property type="entry name" value="PTS_EIIA_1"/>
    <property type="match status" value="1"/>
</dbReference>
<evidence type="ECO:0000256" key="9">
    <source>
        <dbReference type="ARBA" id="ARBA00022989"/>
    </source>
</evidence>
<dbReference type="NCBIfam" id="TIGR00830">
    <property type="entry name" value="PTBA"/>
    <property type="match status" value="1"/>
</dbReference>
<feature type="transmembrane region" description="Helical" evidence="13">
    <location>
        <begin position="282"/>
        <end position="310"/>
    </location>
</feature>
<feature type="transmembrane region" description="Helical" evidence="13">
    <location>
        <begin position="542"/>
        <end position="561"/>
    </location>
</feature>
<evidence type="ECO:0000256" key="2">
    <source>
        <dbReference type="ARBA" id="ARBA00022448"/>
    </source>
</evidence>
<dbReference type="KEGG" id="sdi:SDIMI_v3c05400"/>
<proteinExistence type="predicted"/>
<evidence type="ECO:0000256" key="1">
    <source>
        <dbReference type="ARBA" id="ARBA00004651"/>
    </source>
</evidence>
<dbReference type="eggNOG" id="COG2190">
    <property type="taxonomic scope" value="Bacteria"/>
</dbReference>
<feature type="transmembrane region" description="Helical" evidence="13">
    <location>
        <begin position="330"/>
        <end position="351"/>
    </location>
</feature>
<keyword evidence="9 13" id="KW-1133">Transmembrane helix</keyword>
<dbReference type="eggNOG" id="COG1263">
    <property type="taxonomic scope" value="Bacteria"/>
</dbReference>
<dbReference type="AlphaFoldDB" id="S5LWU2"/>
<dbReference type="InterPro" id="IPR013013">
    <property type="entry name" value="PTS_EIIC_1"/>
</dbReference>
<dbReference type="InterPro" id="IPR036878">
    <property type="entry name" value="Glu_permease_IIB"/>
</dbReference>
<evidence type="ECO:0000313" key="17">
    <source>
        <dbReference type="EMBL" id="AGR42244.1"/>
    </source>
</evidence>
<dbReference type="Proteomes" id="UP000014983">
    <property type="component" value="Chromosome"/>
</dbReference>
<sequence>MKKSIKVFSPVDGTIKPLKDLNDGVFSENMLGEGLYIEPTSNEFYSPIEEGKLVQVFHTKHAFHFETTSGPVILMHIGLDTIHLQGKPFDVKVKEGDQINLNTRIVNVDFSLLDEKNIQKSTPLVLDTNEFKGWSFKTNVKENKVVKKGELIGEFVFENNVEDNSTIAKVHKLLESKNKYEIAAETIYKAVGTKSNYKQVYNCMTRLRFEINDKDLVDEKIIKSVALVKGIIWAGNQIQIVIGGEVYKVKDAVENYSQGISTSKVKQVIVNKSSIGKKIMTAVAAIILPSLPVLMASGLLMGIKTLLVMTNVIVDMKIGAGGPIDMNVDIFSVFINLMAETGLKLLGIFIGYNTMKWLGGPTIMQLLMSLIIAGATLGLGSVPDLTIIDINGFVIKATFYTSSIIPHICIAFIIFYLDKWIKKWMPTSIDVLFRPLLIVIISYAALFFALGPILFLIEQFLALIIGYMSKLPYGIGTMLFVAAWQPLVLTGMHVAVVMPMMVALAQGNFTTILAINIAVFAQVGAAIGVALRTKNGQLRSTVIAAIPGGIVGVTEPILYGVNLPKLRPFLAGIVASAIFGLLSGICAVEARTSGGLGIFGFTGTLMEPRLNWEINNNGVNLAPSAINLFTGAPNSAIGNMVLWLVINIGAIPFAAGISYLMYQERKSEVKAVNSANKALLKYFGKAKSIKLNIAKAELDNEIKKLNSVITQKDLERSKEIEKVFIKINSLESKIDKLGSNIEKGKQNLINKMAKLQGKTNNEEALKNLLDKYSLLENNEVLVKLNNQLIDAKIHNEQKLIEFNLWKEKAYDQMKAIVEKVAKKANNNVIEEVNNLYFNAVNSLEIGYMMMDQKNFYISKKAFIKEGAK</sequence>
<dbReference type="PROSITE" id="PS51098">
    <property type="entry name" value="PTS_EIIB_TYPE_1"/>
    <property type="match status" value="1"/>
</dbReference>
<dbReference type="GO" id="GO:0016301">
    <property type="term" value="F:kinase activity"/>
    <property type="evidence" value="ECO:0007669"/>
    <property type="project" value="UniProtKB-KW"/>
</dbReference>
<organism evidence="17 18">
    <name type="scientific">Spiroplasma diminutum CUAS-1</name>
    <dbReference type="NCBI Taxonomy" id="1276221"/>
    <lineage>
        <taxon>Bacteria</taxon>
        <taxon>Bacillati</taxon>
        <taxon>Mycoplasmatota</taxon>
        <taxon>Mollicutes</taxon>
        <taxon>Entomoplasmatales</taxon>
        <taxon>Spiroplasmataceae</taxon>
        <taxon>Spiroplasma</taxon>
    </lineage>
</organism>
<evidence type="ECO:0000256" key="13">
    <source>
        <dbReference type="SAM" id="Phobius"/>
    </source>
</evidence>
<evidence type="ECO:0000256" key="12">
    <source>
        <dbReference type="SAM" id="Coils"/>
    </source>
</evidence>
<feature type="domain" description="PTS EIIA type-1" evidence="14">
    <location>
        <begin position="23"/>
        <end position="128"/>
    </location>
</feature>
<dbReference type="GO" id="GO:0005886">
    <property type="term" value="C:plasma membrane"/>
    <property type="evidence" value="ECO:0007669"/>
    <property type="project" value="UniProtKB-SubCell"/>
</dbReference>
<reference evidence="17 18" key="1">
    <citation type="journal article" date="2013" name="Genome Biol. Evol.">
        <title>Comparison of metabolic capacities and inference of gene content evolution in mosquito-associated Spiroplasma diminutum and S. taiwanense.</title>
        <authorList>
            <person name="Lo W.S."/>
            <person name="Ku C."/>
            <person name="Chen L.L."/>
            <person name="Chang T.H."/>
            <person name="Kuo C.H."/>
        </authorList>
    </citation>
    <scope>NUCLEOTIDE SEQUENCE [LARGE SCALE GENOMIC DNA]</scope>
    <source>
        <strain evidence="17">CUAS-1</strain>
    </source>
</reference>
<dbReference type="STRING" id="1276221.SDIMI_v3c05400"/>
<feature type="active site" description="Phosphocysteine intermediate; for EIIB activity" evidence="11">
    <location>
        <position position="203"/>
    </location>
</feature>
<feature type="transmembrane region" description="Helical" evidence="13">
    <location>
        <begin position="640"/>
        <end position="662"/>
    </location>
</feature>
<dbReference type="SUPFAM" id="SSF51261">
    <property type="entry name" value="Duplicated hybrid motif"/>
    <property type="match status" value="1"/>
</dbReference>
<dbReference type="Gene3D" id="3.30.1360.60">
    <property type="entry name" value="Glucose permease domain IIB"/>
    <property type="match status" value="1"/>
</dbReference>
<keyword evidence="18" id="KW-1185">Reference proteome</keyword>
<keyword evidence="8" id="KW-0418">Kinase</keyword>
<evidence type="ECO:0000256" key="10">
    <source>
        <dbReference type="ARBA" id="ARBA00023136"/>
    </source>
</evidence>
<dbReference type="PANTHER" id="PTHR30175:SF1">
    <property type="entry name" value="PTS SYSTEM ARBUTIN-, CELLOBIOSE-, AND SALICIN-SPECIFIC EIIBC COMPONENT-RELATED"/>
    <property type="match status" value="1"/>
</dbReference>
<feature type="transmembrane region" description="Helical" evidence="13">
    <location>
        <begin position="394"/>
        <end position="417"/>
    </location>
</feature>
<feature type="domain" description="PTS EIIB type-1" evidence="15">
    <location>
        <begin position="181"/>
        <end position="263"/>
    </location>
</feature>
<dbReference type="RefSeq" id="WP_020836476.1">
    <property type="nucleotide sequence ID" value="NC_021833.1"/>
</dbReference>
<keyword evidence="6" id="KW-0598">Phosphotransferase system</keyword>
<dbReference type="InterPro" id="IPR018113">
    <property type="entry name" value="PTrfase_EIIB_Cys"/>
</dbReference>
<feature type="transmembrane region" description="Helical" evidence="13">
    <location>
        <begin position="473"/>
        <end position="497"/>
    </location>
</feature>
<keyword evidence="2" id="KW-0813">Transport</keyword>
<dbReference type="PROSITE" id="PS51103">
    <property type="entry name" value="PTS_EIIC_TYPE_1"/>
    <property type="match status" value="1"/>
</dbReference>
<dbReference type="Pfam" id="PF00367">
    <property type="entry name" value="PTS_EIIB"/>
    <property type="match status" value="1"/>
</dbReference>
<accession>S5LWU2</accession>
<evidence type="ECO:0000256" key="11">
    <source>
        <dbReference type="PROSITE-ProRule" id="PRU00421"/>
    </source>
</evidence>
<evidence type="ECO:0000259" key="16">
    <source>
        <dbReference type="PROSITE" id="PS51103"/>
    </source>
</evidence>
<evidence type="ECO:0000256" key="3">
    <source>
        <dbReference type="ARBA" id="ARBA00022475"/>
    </source>
</evidence>
<keyword evidence="3" id="KW-1003">Cell membrane</keyword>
<dbReference type="PANTHER" id="PTHR30175">
    <property type="entry name" value="PHOSPHOTRANSFERASE SYSTEM TRANSPORT PROTEIN"/>
    <property type="match status" value="1"/>
</dbReference>
<dbReference type="Gene3D" id="2.70.70.10">
    <property type="entry name" value="Glucose Permease (Domain IIA)"/>
    <property type="match status" value="1"/>
</dbReference>
<dbReference type="InterPro" id="IPR003352">
    <property type="entry name" value="PTS_EIIC"/>
</dbReference>
<dbReference type="GO" id="GO:0090563">
    <property type="term" value="F:protein-phosphocysteine-sugar phosphotransferase activity"/>
    <property type="evidence" value="ECO:0007669"/>
    <property type="project" value="TreeGrafter"/>
</dbReference>
<dbReference type="InterPro" id="IPR001127">
    <property type="entry name" value="PTS_EIIA_1_perm"/>
</dbReference>
<evidence type="ECO:0000259" key="14">
    <source>
        <dbReference type="PROSITE" id="PS51093"/>
    </source>
</evidence>
<dbReference type="InterPro" id="IPR001996">
    <property type="entry name" value="PTS_IIB_1"/>
</dbReference>
<dbReference type="EMBL" id="CP005076">
    <property type="protein sequence ID" value="AGR42244.1"/>
    <property type="molecule type" value="Genomic_DNA"/>
</dbReference>
<feature type="transmembrane region" description="Helical" evidence="13">
    <location>
        <begin position="437"/>
        <end position="467"/>
    </location>
</feature>
<feature type="transmembrane region" description="Helical" evidence="13">
    <location>
        <begin position="363"/>
        <end position="382"/>
    </location>
</feature>
<evidence type="ECO:0000256" key="4">
    <source>
        <dbReference type="ARBA" id="ARBA00022597"/>
    </source>
</evidence>
<keyword evidence="7 13" id="KW-0812">Transmembrane</keyword>
<gene>
    <name evidence="17" type="ORF">SDIMI_v3c05400</name>
</gene>
<name>S5LWU2_9MOLU</name>
<evidence type="ECO:0000256" key="7">
    <source>
        <dbReference type="ARBA" id="ARBA00022692"/>
    </source>
</evidence>
<keyword evidence="10 13" id="KW-0472">Membrane</keyword>
<dbReference type="Pfam" id="PF02378">
    <property type="entry name" value="PTS_EIIC"/>
    <property type="match status" value="1"/>
</dbReference>
<dbReference type="OrthoDB" id="400707at2"/>
<feature type="transmembrane region" description="Helical" evidence="13">
    <location>
        <begin position="568"/>
        <end position="590"/>
    </location>
</feature>
<dbReference type="InterPro" id="IPR050558">
    <property type="entry name" value="PTS_Sugar-Specific_Components"/>
</dbReference>
<feature type="domain" description="PTS EIIC type-1" evidence="16">
    <location>
        <begin position="281"/>
        <end position="676"/>
    </location>
</feature>
<dbReference type="SUPFAM" id="SSF55604">
    <property type="entry name" value="Glucose permease domain IIB"/>
    <property type="match status" value="1"/>
</dbReference>
<dbReference type="PATRIC" id="fig|1276221.3.peg.537"/>
<dbReference type="PROSITE" id="PS51093">
    <property type="entry name" value="PTS_EIIA_TYPE_1"/>
    <property type="match status" value="1"/>
</dbReference>
<evidence type="ECO:0000256" key="6">
    <source>
        <dbReference type="ARBA" id="ARBA00022683"/>
    </source>
</evidence>
<dbReference type="InterPro" id="IPR011055">
    <property type="entry name" value="Dup_hybrid_motif"/>
</dbReference>
<keyword evidence="5" id="KW-0808">Transferase</keyword>
<dbReference type="InParanoid" id="S5LWU2"/>
<dbReference type="PROSITE" id="PS00371">
    <property type="entry name" value="PTS_EIIA_TYPE_1_HIS"/>
    <property type="match status" value="1"/>
</dbReference>
<dbReference type="eggNOG" id="COG1264">
    <property type="taxonomic scope" value="Bacteria"/>
</dbReference>
<keyword evidence="4" id="KW-0762">Sugar transport</keyword>
<dbReference type="GO" id="GO:0008982">
    <property type="term" value="F:protein-N(PI)-phosphohistidine-sugar phosphotransferase activity"/>
    <property type="evidence" value="ECO:0007669"/>
    <property type="project" value="InterPro"/>
</dbReference>
<evidence type="ECO:0000313" key="18">
    <source>
        <dbReference type="Proteomes" id="UP000014983"/>
    </source>
</evidence>
<comment type="subcellular location">
    <subcellularLocation>
        <location evidence="1">Cell membrane</location>
        <topology evidence="1">Multi-pass membrane protein</topology>
    </subcellularLocation>
</comment>
<dbReference type="CDD" id="cd00212">
    <property type="entry name" value="PTS_IIB_glc"/>
    <property type="match status" value="1"/>
</dbReference>
<dbReference type="GO" id="GO:0009401">
    <property type="term" value="P:phosphoenolpyruvate-dependent sugar phosphotransferase system"/>
    <property type="evidence" value="ECO:0007669"/>
    <property type="project" value="UniProtKB-KW"/>
</dbReference>
<evidence type="ECO:0000259" key="15">
    <source>
        <dbReference type="PROSITE" id="PS51098"/>
    </source>
</evidence>
<dbReference type="PROSITE" id="PS01035">
    <property type="entry name" value="PTS_EIIB_TYPE_1_CYS"/>
    <property type="match status" value="1"/>
</dbReference>
<feature type="transmembrane region" description="Helical" evidence="13">
    <location>
        <begin position="509"/>
        <end position="530"/>
    </location>
</feature>
<feature type="coiled-coil region" evidence="12">
    <location>
        <begin position="695"/>
        <end position="778"/>
    </location>
</feature>
<dbReference type="HOGENOM" id="CLU_012312_10_0_14"/>
<evidence type="ECO:0000256" key="8">
    <source>
        <dbReference type="ARBA" id="ARBA00022777"/>
    </source>
</evidence>
<protein>
    <submittedName>
        <fullName evidence="17">PTS system beta-glucoside IIABC component</fullName>
    </submittedName>
</protein>